<name>A0A7W3TJM0_9GAMM</name>
<organism evidence="1 2">
    <name type="scientific">Marilutibacter spongiae</name>
    <dbReference type="NCBI Taxonomy" id="2025720"/>
    <lineage>
        <taxon>Bacteria</taxon>
        <taxon>Pseudomonadati</taxon>
        <taxon>Pseudomonadota</taxon>
        <taxon>Gammaproteobacteria</taxon>
        <taxon>Lysobacterales</taxon>
        <taxon>Lysobacteraceae</taxon>
        <taxon>Marilutibacter</taxon>
    </lineage>
</organism>
<dbReference type="Proteomes" id="UP000523196">
    <property type="component" value="Unassembled WGS sequence"/>
</dbReference>
<comment type="caution">
    <text evidence="1">The sequence shown here is derived from an EMBL/GenBank/DDBJ whole genome shotgun (WGS) entry which is preliminary data.</text>
</comment>
<gene>
    <name evidence="1" type="ORF">H4F98_03160</name>
</gene>
<protein>
    <submittedName>
        <fullName evidence="1">Uncharacterized protein</fullName>
    </submittedName>
</protein>
<dbReference type="EMBL" id="JACHTF010000002">
    <property type="protein sequence ID" value="MBB1059568.1"/>
    <property type="molecule type" value="Genomic_DNA"/>
</dbReference>
<dbReference type="PROSITE" id="PS51257">
    <property type="entry name" value="PROKAR_LIPOPROTEIN"/>
    <property type="match status" value="1"/>
</dbReference>
<proteinExistence type="predicted"/>
<keyword evidence="2" id="KW-1185">Reference proteome</keyword>
<evidence type="ECO:0000313" key="2">
    <source>
        <dbReference type="Proteomes" id="UP000523196"/>
    </source>
</evidence>
<dbReference type="AlphaFoldDB" id="A0A7W3TJM0"/>
<sequence>MNTTIRASISLVLLTALGCSQQSRSESQAIKEVERFLVAGMSVDQAKMEVSRRKFRDVRVNDDQGVWIRSQNEVIGERSIQFTYDDYWEGFLRRANITVSVAFDEEGRLLMVSARKTVDAP</sequence>
<reference evidence="1 2" key="1">
    <citation type="submission" date="2020-08" db="EMBL/GenBank/DDBJ databases">
        <authorList>
            <person name="Xu S."/>
            <person name="Li A."/>
        </authorList>
    </citation>
    <scope>NUCLEOTIDE SEQUENCE [LARGE SCALE GENOMIC DNA]</scope>
    <source>
        <strain evidence="1 2">119BY6-57</strain>
    </source>
</reference>
<dbReference type="RefSeq" id="WP_182685202.1">
    <property type="nucleotide sequence ID" value="NZ_JACHTF010000002.1"/>
</dbReference>
<evidence type="ECO:0000313" key="1">
    <source>
        <dbReference type="EMBL" id="MBB1059568.1"/>
    </source>
</evidence>
<accession>A0A7W3TJM0</accession>